<proteinExistence type="predicted"/>
<dbReference type="GO" id="GO:0016758">
    <property type="term" value="F:hexosyltransferase activity"/>
    <property type="evidence" value="ECO:0007669"/>
    <property type="project" value="InterPro"/>
</dbReference>
<dbReference type="GO" id="GO:0009312">
    <property type="term" value="P:oligosaccharide biosynthetic process"/>
    <property type="evidence" value="ECO:0007669"/>
    <property type="project" value="InterPro"/>
</dbReference>
<gene>
    <name evidence="1" type="ORF">FNW02_00505</name>
</gene>
<dbReference type="AlphaFoldDB" id="A0AA40SSW9"/>
<reference evidence="1" key="1">
    <citation type="submission" date="2019-07" db="EMBL/GenBank/DDBJ databases">
        <title>Toxilogical consequences of a new and cryptic species of cyanobacteria (Komarekiella delphini-convector) recovered from the epidermis of a bottlenose dolphin and 1500 ft. in the air.</title>
        <authorList>
            <person name="Brown A.O."/>
            <person name="Dvorak P."/>
            <person name="Villanueva C.D."/>
            <person name="Foss A.J."/>
            <person name="Garvey A.D."/>
            <person name="Gibson Q.A."/>
            <person name="Johansen J.R."/>
            <person name="Casamatta D.A."/>
        </authorList>
    </citation>
    <scope>NUCLEOTIDE SEQUENCE</scope>
    <source>
        <strain evidence="1">SJRDD-AB1</strain>
    </source>
</reference>
<organism evidence="1 2">
    <name type="scientific">Komarekiella delphini-convector SJRDD-AB1</name>
    <dbReference type="NCBI Taxonomy" id="2593771"/>
    <lineage>
        <taxon>Bacteria</taxon>
        <taxon>Bacillati</taxon>
        <taxon>Cyanobacteriota</taxon>
        <taxon>Cyanophyceae</taxon>
        <taxon>Nostocales</taxon>
        <taxon>Nostocaceae</taxon>
        <taxon>Komarekiella</taxon>
        <taxon>Komarekiella delphini-convector</taxon>
    </lineage>
</organism>
<evidence type="ECO:0000313" key="2">
    <source>
        <dbReference type="Proteomes" id="UP001165986"/>
    </source>
</evidence>
<protein>
    <submittedName>
        <fullName evidence="1">Uncharacterized protein</fullName>
    </submittedName>
</protein>
<evidence type="ECO:0000313" key="1">
    <source>
        <dbReference type="EMBL" id="MBD6614392.1"/>
    </source>
</evidence>
<dbReference type="EMBL" id="VJXY01000001">
    <property type="protein sequence ID" value="MBD6614392.1"/>
    <property type="molecule type" value="Genomic_DNA"/>
</dbReference>
<dbReference type="InterPro" id="IPR008716">
    <property type="entry name" value="NodZ"/>
</dbReference>
<dbReference type="Gene3D" id="3.40.50.11350">
    <property type="match status" value="1"/>
</dbReference>
<comment type="caution">
    <text evidence="1">The sequence shown here is derived from an EMBL/GenBank/DDBJ whole genome shotgun (WGS) entry which is preliminary data.</text>
</comment>
<keyword evidence="2" id="KW-1185">Reference proteome</keyword>
<sequence length="324" mass="38077">MIMLTIPKSTKDIVKEVLRNVYDKVRPSYFSIFNSRKFTVTIHNNYSGFFAQLNWCLYIFSFCEDKGLIPDIYLTGDNYLAPELGENWFQYFFEVPELVGDKNIYRNSQNKLIKSITITHILQLLLPSEHFDKMTVLYASNLMKKYMHINQHIQTKVNTYFQKYFQSKFVLGIHYRGTDKIVESPRVSWEYVKKVVNNYLKKHPKVDCLFVASDEGDFIDYIKNEFQCIPVFNHEDQLKAINNQAFHHINLGRDNFKKGEEALINALLLSRCNVLIRTSSFLSGWASIFNPDLPIILLNSPNKDTLWFPDKELISKSMNQYLIE</sequence>
<name>A0AA40SSW9_9NOST</name>
<accession>A0AA40SSW9</accession>
<dbReference type="Pfam" id="PF05830">
    <property type="entry name" value="NodZ"/>
    <property type="match status" value="1"/>
</dbReference>
<dbReference type="Proteomes" id="UP001165986">
    <property type="component" value="Unassembled WGS sequence"/>
</dbReference>